<dbReference type="InterPro" id="IPR017516">
    <property type="entry name" value="AbrB_dup"/>
</dbReference>
<proteinExistence type="predicted"/>
<feature type="transmembrane region" description="Helical" evidence="1">
    <location>
        <begin position="339"/>
        <end position="357"/>
    </location>
</feature>
<sequence>MPQRPRPFRFPRLAGWPPSAQWLTLLAISLLLAVGLESLDLAAGVLMGAMAGAILLAAAGADLAVPRTAFYLAQGAIGCLIATSITPPLLREMLFNWPVFLITLIAVVGASVALGAALTWFRILPGTTAIWGAFPGAATAMVLMADAYGADSRLVAFMQYLRVVCVVVVASLVAEIWVPQAAEAALAGKVWFPAIHWLAFGETLALAVVSAGLALAFNIPAGGLILSMLFGVLLQDFGLLQIELPPWLLAISYFLVGWGIGLRFTRPLLLYALRALPWLIAAIVALITLCGLFALVLSLATGIDPLTAYLATSPGGADSVAIIAASTDVDMPFVMAMQIARFIAVLLVGPSLARLIAERIDKRGKTAPPVA</sequence>
<keyword evidence="3" id="KW-1185">Reference proteome</keyword>
<name>A0A1G5N459_AFIMA</name>
<dbReference type="NCBIfam" id="TIGR03082">
    <property type="entry name" value="Gneg_AbrB_dup"/>
    <property type="match status" value="2"/>
</dbReference>
<dbReference type="AlphaFoldDB" id="A0A1G5N459"/>
<dbReference type="PIRSF" id="PIRSF038991">
    <property type="entry name" value="Protein_AbrB"/>
    <property type="match status" value="1"/>
</dbReference>
<evidence type="ECO:0000313" key="3">
    <source>
        <dbReference type="Proteomes" id="UP000199347"/>
    </source>
</evidence>
<dbReference type="Pfam" id="PF05145">
    <property type="entry name" value="AbrB"/>
    <property type="match status" value="1"/>
</dbReference>
<organism evidence="2 3">
    <name type="scientific">Afifella marina DSM 2698</name>
    <dbReference type="NCBI Taxonomy" id="1120955"/>
    <lineage>
        <taxon>Bacteria</taxon>
        <taxon>Pseudomonadati</taxon>
        <taxon>Pseudomonadota</taxon>
        <taxon>Alphaproteobacteria</taxon>
        <taxon>Hyphomicrobiales</taxon>
        <taxon>Afifellaceae</taxon>
        <taxon>Afifella</taxon>
    </lineage>
</organism>
<dbReference type="GO" id="GO:0016020">
    <property type="term" value="C:membrane"/>
    <property type="evidence" value="ECO:0007669"/>
    <property type="project" value="InterPro"/>
</dbReference>
<keyword evidence="1" id="KW-1133">Transmembrane helix</keyword>
<dbReference type="PANTHER" id="PTHR38457">
    <property type="entry name" value="REGULATOR ABRB-RELATED"/>
    <property type="match status" value="1"/>
</dbReference>
<keyword evidence="1" id="KW-0472">Membrane</keyword>
<reference evidence="2 3" key="1">
    <citation type="submission" date="2016-10" db="EMBL/GenBank/DDBJ databases">
        <authorList>
            <person name="de Groot N.N."/>
        </authorList>
    </citation>
    <scope>NUCLEOTIDE SEQUENCE [LARGE SCALE GENOMIC DNA]</scope>
    <source>
        <strain evidence="2 3">DSM 2698</strain>
    </source>
</reference>
<dbReference type="GO" id="GO:0010468">
    <property type="term" value="P:regulation of gene expression"/>
    <property type="evidence" value="ECO:0007669"/>
    <property type="project" value="InterPro"/>
</dbReference>
<feature type="transmembrane region" description="Helical" evidence="1">
    <location>
        <begin position="43"/>
        <end position="65"/>
    </location>
</feature>
<dbReference type="OrthoDB" id="9809910at2"/>
<feature type="transmembrane region" description="Helical" evidence="1">
    <location>
        <begin position="97"/>
        <end position="123"/>
    </location>
</feature>
<feature type="transmembrane region" description="Helical" evidence="1">
    <location>
        <begin position="246"/>
        <end position="264"/>
    </location>
</feature>
<evidence type="ECO:0008006" key="4">
    <source>
        <dbReference type="Google" id="ProtNLM"/>
    </source>
</evidence>
<accession>A0A1G5N459</accession>
<keyword evidence="1" id="KW-0812">Transmembrane</keyword>
<feature type="transmembrane region" description="Helical" evidence="1">
    <location>
        <begin position="276"/>
        <end position="300"/>
    </location>
</feature>
<feature type="transmembrane region" description="Helical" evidence="1">
    <location>
        <begin position="71"/>
        <end position="90"/>
    </location>
</feature>
<evidence type="ECO:0000256" key="1">
    <source>
        <dbReference type="SAM" id="Phobius"/>
    </source>
</evidence>
<gene>
    <name evidence="2" type="ORF">SAMN03080610_01401</name>
</gene>
<feature type="transmembrane region" description="Helical" evidence="1">
    <location>
        <begin position="129"/>
        <end position="148"/>
    </location>
</feature>
<protein>
    <recommendedName>
        <fullName evidence="4">Ammonia monooxygenase</fullName>
    </recommendedName>
</protein>
<dbReference type="EMBL" id="FMVW01000002">
    <property type="protein sequence ID" value="SCZ31698.1"/>
    <property type="molecule type" value="Genomic_DNA"/>
</dbReference>
<feature type="transmembrane region" description="Helical" evidence="1">
    <location>
        <begin position="160"/>
        <end position="178"/>
    </location>
</feature>
<evidence type="ECO:0000313" key="2">
    <source>
        <dbReference type="EMBL" id="SCZ31698.1"/>
    </source>
</evidence>
<dbReference type="STRING" id="1120955.SAMN03080610_01401"/>
<dbReference type="Proteomes" id="UP000199347">
    <property type="component" value="Unassembled WGS sequence"/>
</dbReference>
<dbReference type="InterPro" id="IPR007820">
    <property type="entry name" value="AbrB_fam"/>
</dbReference>
<feature type="transmembrane region" description="Helical" evidence="1">
    <location>
        <begin position="20"/>
        <end position="36"/>
    </location>
</feature>
<dbReference type="RefSeq" id="WP_092810938.1">
    <property type="nucleotide sequence ID" value="NZ_FMVW01000002.1"/>
</dbReference>
<dbReference type="PANTHER" id="PTHR38457:SF1">
    <property type="entry name" value="REGULATOR ABRB-RELATED"/>
    <property type="match status" value="1"/>
</dbReference>